<comment type="caution">
    <text evidence="10">The sequence shown here is derived from an EMBL/GenBank/DDBJ whole genome shotgun (WGS) entry which is preliminary data.</text>
</comment>
<dbReference type="EMBL" id="JAMPLM010000014">
    <property type="protein sequence ID" value="MEP1060033.1"/>
    <property type="molecule type" value="Genomic_DNA"/>
</dbReference>
<proteinExistence type="inferred from homology"/>
<dbReference type="PROSITE" id="PS50046">
    <property type="entry name" value="PHYTOCHROME_2"/>
    <property type="match status" value="1"/>
</dbReference>
<dbReference type="Pfam" id="PF01590">
    <property type="entry name" value="GAF"/>
    <property type="match status" value="1"/>
</dbReference>
<dbReference type="Gene3D" id="3.30.565.10">
    <property type="entry name" value="Histidine kinase-like ATPase, C-terminal domain"/>
    <property type="match status" value="1"/>
</dbReference>
<dbReference type="PROSITE" id="PS50109">
    <property type="entry name" value="HIS_KIN"/>
    <property type="match status" value="1"/>
</dbReference>
<evidence type="ECO:0000256" key="7">
    <source>
        <dbReference type="ARBA" id="ARBA00023012"/>
    </source>
</evidence>
<dbReference type="InterPro" id="IPR004358">
    <property type="entry name" value="Sig_transdc_His_kin-like_C"/>
</dbReference>
<dbReference type="InterPro" id="IPR013515">
    <property type="entry name" value="Phytochrome_cen-reg"/>
</dbReference>
<dbReference type="CDD" id="cd00082">
    <property type="entry name" value="HisKA"/>
    <property type="match status" value="1"/>
</dbReference>
<dbReference type="InterPro" id="IPR036890">
    <property type="entry name" value="HATPase_C_sf"/>
</dbReference>
<comment type="catalytic activity">
    <reaction evidence="1">
        <text>ATP + protein L-histidine = ADP + protein N-phospho-L-histidine.</text>
        <dbReference type="EC" id="2.7.13.3"/>
    </reaction>
</comment>
<keyword evidence="5" id="KW-0808">Transferase</keyword>
<dbReference type="InterPro" id="IPR029016">
    <property type="entry name" value="GAF-like_dom_sf"/>
</dbReference>
<dbReference type="InterPro" id="IPR003018">
    <property type="entry name" value="GAF"/>
</dbReference>
<keyword evidence="4" id="KW-0597">Phosphoprotein</keyword>
<evidence type="ECO:0000313" key="10">
    <source>
        <dbReference type="EMBL" id="MEP1060033.1"/>
    </source>
</evidence>
<dbReference type="Pfam" id="PF02518">
    <property type="entry name" value="HATPase_c"/>
    <property type="match status" value="1"/>
</dbReference>
<reference evidence="10 11" key="1">
    <citation type="submission" date="2022-04" db="EMBL/GenBank/DDBJ databases">
        <title>Positive selection, recombination, and allopatry shape intraspecific diversity of widespread and dominant cyanobacteria.</title>
        <authorList>
            <person name="Wei J."/>
            <person name="Shu W."/>
            <person name="Hu C."/>
        </authorList>
    </citation>
    <scope>NUCLEOTIDE SEQUENCE [LARGE SCALE GENOMIC DNA]</scope>
    <source>
        <strain evidence="10 11">AS-A4</strain>
    </source>
</reference>
<evidence type="ECO:0000256" key="6">
    <source>
        <dbReference type="ARBA" id="ARBA00022777"/>
    </source>
</evidence>
<evidence type="ECO:0000259" key="9">
    <source>
        <dbReference type="PROSITE" id="PS50109"/>
    </source>
</evidence>
<dbReference type="Proteomes" id="UP001476950">
    <property type="component" value="Unassembled WGS sequence"/>
</dbReference>
<evidence type="ECO:0000313" key="11">
    <source>
        <dbReference type="Proteomes" id="UP001476950"/>
    </source>
</evidence>
<feature type="domain" description="Histidine kinase" evidence="9">
    <location>
        <begin position="485"/>
        <end position="709"/>
    </location>
</feature>
<evidence type="ECO:0000256" key="3">
    <source>
        <dbReference type="ARBA" id="ARBA00012438"/>
    </source>
</evidence>
<dbReference type="InterPro" id="IPR003594">
    <property type="entry name" value="HATPase_dom"/>
</dbReference>
<dbReference type="Gene3D" id="3.30.450.40">
    <property type="match status" value="2"/>
</dbReference>
<dbReference type="SMART" id="SM00065">
    <property type="entry name" value="GAF"/>
    <property type="match status" value="2"/>
</dbReference>
<dbReference type="RefSeq" id="WP_190447030.1">
    <property type="nucleotide sequence ID" value="NZ_JAMPLM010000014.1"/>
</dbReference>
<feature type="domain" description="Phytochrome chromophore attachment site" evidence="8">
    <location>
        <begin position="31"/>
        <end position="199"/>
    </location>
</feature>
<evidence type="ECO:0000256" key="1">
    <source>
        <dbReference type="ARBA" id="ARBA00000085"/>
    </source>
</evidence>
<dbReference type="PANTHER" id="PTHR43047:SF71">
    <property type="entry name" value="HISTIDINE KINASE CONTAINING CHEY-HOMOLOGOUS RECEIVER DOMAIN-RELATED"/>
    <property type="match status" value="1"/>
</dbReference>
<dbReference type="SUPFAM" id="SSF47384">
    <property type="entry name" value="Homodimeric domain of signal transducing histidine kinase"/>
    <property type="match status" value="1"/>
</dbReference>
<dbReference type="Pfam" id="PF00512">
    <property type="entry name" value="HisKA"/>
    <property type="match status" value="1"/>
</dbReference>
<accession>A0ABV0KLB0</accession>
<evidence type="ECO:0000256" key="4">
    <source>
        <dbReference type="ARBA" id="ARBA00022553"/>
    </source>
</evidence>
<comment type="similarity">
    <text evidence="2">In the N-terminal section; belongs to the phytochrome family.</text>
</comment>
<keyword evidence="6" id="KW-0418">Kinase</keyword>
<dbReference type="InterPro" id="IPR016132">
    <property type="entry name" value="Phyto_chromo_attachment"/>
</dbReference>
<name>A0ABV0KLB0_9CYAN</name>
<evidence type="ECO:0000256" key="5">
    <source>
        <dbReference type="ARBA" id="ARBA00022679"/>
    </source>
</evidence>
<evidence type="ECO:0000259" key="8">
    <source>
        <dbReference type="PROSITE" id="PS50046"/>
    </source>
</evidence>
<dbReference type="Gene3D" id="1.10.287.130">
    <property type="match status" value="1"/>
</dbReference>
<gene>
    <name evidence="10" type="ORF">NDI38_16475</name>
</gene>
<dbReference type="SMART" id="SM00387">
    <property type="entry name" value="HATPase_c"/>
    <property type="match status" value="1"/>
</dbReference>
<dbReference type="InterPro" id="IPR036097">
    <property type="entry name" value="HisK_dim/P_sf"/>
</dbReference>
<keyword evidence="11" id="KW-1185">Reference proteome</keyword>
<dbReference type="InterPro" id="IPR005467">
    <property type="entry name" value="His_kinase_dom"/>
</dbReference>
<organism evidence="10 11">
    <name type="scientific">Stenomitos frigidus AS-A4</name>
    <dbReference type="NCBI Taxonomy" id="2933935"/>
    <lineage>
        <taxon>Bacteria</taxon>
        <taxon>Bacillati</taxon>
        <taxon>Cyanobacteriota</taxon>
        <taxon>Cyanophyceae</taxon>
        <taxon>Leptolyngbyales</taxon>
        <taxon>Leptolyngbyaceae</taxon>
        <taxon>Stenomitos</taxon>
    </lineage>
</organism>
<protein>
    <recommendedName>
        <fullName evidence="3">histidine kinase</fullName>
        <ecNumber evidence="3">2.7.13.3</ecNumber>
    </recommendedName>
</protein>
<sequence>MVERRQAVVAHGLTQGNLLNRMTNRIRQTLELQEILAATVAEVQSFLGTDRVKIYRFQADGTGQVIAEATRPDRLPSLLGLHFPAGDIPPHARELFIKARQRSIIDIPSQRITLSRLEQPRTTGDLTVDDVHNFPLEDILSRPVDPCHVEYLTAMGVQSSLVIPIFHRQDLWGLLVSHHATPKRFSEKRLQTVQLVADHVSIAIAQSQLLTNTRAKASREAVINQISTLLHSPMPSYEVLQLVLEQAVKVNGCVAGRLYVAANEADAISQLYITGPQPESANCEQLLETTPFWQQLLVSDTQPNHQTERLAAELTESSLTNHNQDWTAVKNSGDDQPQAVTDIYQEPLLETVLPAFSETQIRGLLVMPLRYGELPLGCLTLFRNEIDTNILWAGRFDSDERNQRVRESFEVWQELKQHQAQPWATGEIELVRSLGTHLAMAIMQNRLYRCEREQRILVEMRNRELNVARTSAEEASRLKSDFLSSTSHELRTPLASTLNYLELLKEGLYDNEEELQEYINVAYHSAENLVDIINDILDIAKIEAGRMYIQWETVNLRELLQHQERLFKPESRQKGIPLLIDCQVEYVRADLVKLRQVLTNLLANAFKFTNAGEVRLCVKRCIQTINQSPQSVIEFAVTDTGIGIDREDANSLFEPFVQADGSIKRRYGGTGLGLTICKRLVELLNGQIWLHSPGKGKGTTITFTLPDRPL</sequence>
<dbReference type="PANTHER" id="PTHR43047">
    <property type="entry name" value="TWO-COMPONENT HISTIDINE PROTEIN KINASE"/>
    <property type="match status" value="1"/>
</dbReference>
<dbReference type="CDD" id="cd16922">
    <property type="entry name" value="HATPase_EvgS-ArcB-TorS-like"/>
    <property type="match status" value="1"/>
</dbReference>
<dbReference type="SUPFAM" id="SSF55781">
    <property type="entry name" value="GAF domain-like"/>
    <property type="match status" value="2"/>
</dbReference>
<dbReference type="InterPro" id="IPR003661">
    <property type="entry name" value="HisK_dim/P_dom"/>
</dbReference>
<dbReference type="SUPFAM" id="SSF55874">
    <property type="entry name" value="ATPase domain of HSP90 chaperone/DNA topoisomerase II/histidine kinase"/>
    <property type="match status" value="1"/>
</dbReference>
<dbReference type="Pfam" id="PF00360">
    <property type="entry name" value="PHY"/>
    <property type="match status" value="1"/>
</dbReference>
<keyword evidence="7" id="KW-0902">Two-component regulatory system</keyword>
<evidence type="ECO:0000256" key="2">
    <source>
        <dbReference type="ARBA" id="ARBA00006402"/>
    </source>
</evidence>
<dbReference type="PRINTS" id="PR00344">
    <property type="entry name" value="BCTRLSENSOR"/>
</dbReference>
<dbReference type="EC" id="2.7.13.3" evidence="3"/>
<dbReference type="SMART" id="SM00388">
    <property type="entry name" value="HisKA"/>
    <property type="match status" value="1"/>
</dbReference>